<proteinExistence type="predicted"/>
<comment type="caution">
    <text evidence="1">The sequence shown here is derived from an EMBL/GenBank/DDBJ whole genome shotgun (WGS) entry which is preliminary data.</text>
</comment>
<accession>A0AA39NXR4</accession>
<sequence>MPLVIVGPGNDEYSIPENPYGSVLDVNLLPDVNEAQNKVSVLPGEVKRPGPAYRKTVDAQSGNLEQDVWDQMMKAPVTLSAEHWLAASPGMRTADVTEQENGVEPEAQGWDPEPLPPVEEDVSQVEGGISIDKLPAVHFYVTTMHQGLIPAGSTIIPDPVVQYLESLPMGEKPKPIIAVRTLSEMLRAVYLLVLEEGKWNILSFYNNTIVDLSDTSEALEDYSGGFELIVRLEAGEGPHVSTGKASSDLAEGTRVGFSELEDLIPDQGELAVILAQDADGNLVIESYTKPPEKKKTFSPGSLRDFYLCASDETWKNPEVLNQIN</sequence>
<keyword evidence="2" id="KW-1185">Reference proteome</keyword>
<protein>
    <submittedName>
        <fullName evidence="1">Uncharacterized protein</fullName>
    </submittedName>
</protein>
<dbReference type="EMBL" id="JAUEPR010000032">
    <property type="protein sequence ID" value="KAK0473630.1"/>
    <property type="molecule type" value="Genomic_DNA"/>
</dbReference>
<evidence type="ECO:0000313" key="2">
    <source>
        <dbReference type="Proteomes" id="UP001175227"/>
    </source>
</evidence>
<organism evidence="1 2">
    <name type="scientific">Armillaria novae-zelandiae</name>
    <dbReference type="NCBI Taxonomy" id="153914"/>
    <lineage>
        <taxon>Eukaryota</taxon>
        <taxon>Fungi</taxon>
        <taxon>Dikarya</taxon>
        <taxon>Basidiomycota</taxon>
        <taxon>Agaricomycotina</taxon>
        <taxon>Agaricomycetes</taxon>
        <taxon>Agaricomycetidae</taxon>
        <taxon>Agaricales</taxon>
        <taxon>Marasmiineae</taxon>
        <taxon>Physalacriaceae</taxon>
        <taxon>Armillaria</taxon>
    </lineage>
</organism>
<dbReference type="Proteomes" id="UP001175227">
    <property type="component" value="Unassembled WGS sequence"/>
</dbReference>
<reference evidence="1" key="1">
    <citation type="submission" date="2023-06" db="EMBL/GenBank/DDBJ databases">
        <authorList>
            <consortium name="Lawrence Berkeley National Laboratory"/>
            <person name="Ahrendt S."/>
            <person name="Sahu N."/>
            <person name="Indic B."/>
            <person name="Wong-Bajracharya J."/>
            <person name="Merenyi Z."/>
            <person name="Ke H.-M."/>
            <person name="Monk M."/>
            <person name="Kocsube S."/>
            <person name="Drula E."/>
            <person name="Lipzen A."/>
            <person name="Balint B."/>
            <person name="Henrissat B."/>
            <person name="Andreopoulos B."/>
            <person name="Martin F.M."/>
            <person name="Harder C.B."/>
            <person name="Rigling D."/>
            <person name="Ford K.L."/>
            <person name="Foster G.D."/>
            <person name="Pangilinan J."/>
            <person name="Papanicolaou A."/>
            <person name="Barry K."/>
            <person name="LaButti K."/>
            <person name="Viragh M."/>
            <person name="Koriabine M."/>
            <person name="Yan M."/>
            <person name="Riley R."/>
            <person name="Champramary S."/>
            <person name="Plett K.L."/>
            <person name="Tsai I.J."/>
            <person name="Slot J."/>
            <person name="Sipos G."/>
            <person name="Plett J."/>
            <person name="Nagy L.G."/>
            <person name="Grigoriev I.V."/>
        </authorList>
    </citation>
    <scope>NUCLEOTIDE SEQUENCE</scope>
    <source>
        <strain evidence="1">ICMP 16352</strain>
    </source>
</reference>
<evidence type="ECO:0000313" key="1">
    <source>
        <dbReference type="EMBL" id="KAK0473630.1"/>
    </source>
</evidence>
<dbReference type="AlphaFoldDB" id="A0AA39NXR4"/>
<name>A0AA39NXR4_9AGAR</name>
<gene>
    <name evidence="1" type="ORF">IW261DRAFT_1569718</name>
</gene>